<name>A0ACB7SJX8_HYAAI</name>
<evidence type="ECO:0000313" key="2">
    <source>
        <dbReference type="Proteomes" id="UP000821845"/>
    </source>
</evidence>
<accession>A0ACB7SJX8</accession>
<dbReference type="EMBL" id="CM023484">
    <property type="protein sequence ID" value="KAH6934266.1"/>
    <property type="molecule type" value="Genomic_DNA"/>
</dbReference>
<evidence type="ECO:0000313" key="1">
    <source>
        <dbReference type="EMBL" id="KAH6934266.1"/>
    </source>
</evidence>
<gene>
    <name evidence="1" type="ORF">HPB50_022846</name>
</gene>
<sequence>MGRCCVPGCRGNYDSGPKVRVFAFPEDEARKKSWIKAIPRKDFTPSIHSKVCELHFLEADFITKLSHFDAASGKTVTVDSERVRLVSDAIPSVFPNCPSYLSTNRNRRESPVSKRARMEEEALSKAIKDSICAKRSEEKRNAVSSFTHLRGKLSDVCSNDFWTIKANDRCVMFLRIEDNPSPHVRFSVTVLADLSLAVSAGMIKLVSLPCGGAIPDAVRDIRTLSSLLQQLENHMTETPEVASPSKTASVLQHIGSLLNELSQDSDTTEEHSALFRLLNEQIALALAAPLRRYSAETLVFSSILHSISPHAYNFARSASTLTLPHPSTLRRVCSKYGGDPIKEQNEVNFLSYIRERVKCMQPHEKTVTLMVVEIHIKPYFDYKAGSIVGSAANSEEAATTAHVFMLQSLLSSNKDVLHILPVSRMTAEILHEFCKKVILEVESMGLRVIAVITDNNSLNRKMMSFFAEKQEVSIVYPHPADKNRPLFYVVDPVHILKCIRNNWMNQKNEGTCFYFPEVGLSGILPNGPPRMKAASFEAVRQLYSLEQTSLLKLGYKLNAKAINPTPMERQNVKLVLNVINPFVSNALETRGDSLETTCASSTALFINIITTWWKIVNVKTPSKGRRLNDTLQNPVNSTVDQQMVFLSGMVDWLDAWSSVNMSRGCLTRETHSALRLTCYSLVELSRYCLEELKFKYVLLGKFQTDTLEDRFGRYRQLAGAQYHVSVRQLLESEKKIRLQKLLMLPQPDISSESDTEVSQHNFSVHISNDEISSPKHDI</sequence>
<protein>
    <submittedName>
        <fullName evidence="1">Uncharacterized protein</fullName>
    </submittedName>
</protein>
<dbReference type="Proteomes" id="UP000821845">
    <property type="component" value="Chromosome 4"/>
</dbReference>
<organism evidence="1 2">
    <name type="scientific">Hyalomma asiaticum</name>
    <name type="common">Tick</name>
    <dbReference type="NCBI Taxonomy" id="266040"/>
    <lineage>
        <taxon>Eukaryota</taxon>
        <taxon>Metazoa</taxon>
        <taxon>Ecdysozoa</taxon>
        <taxon>Arthropoda</taxon>
        <taxon>Chelicerata</taxon>
        <taxon>Arachnida</taxon>
        <taxon>Acari</taxon>
        <taxon>Parasitiformes</taxon>
        <taxon>Ixodida</taxon>
        <taxon>Ixodoidea</taxon>
        <taxon>Ixodidae</taxon>
        <taxon>Hyalomminae</taxon>
        <taxon>Hyalomma</taxon>
    </lineage>
</organism>
<keyword evidence="2" id="KW-1185">Reference proteome</keyword>
<proteinExistence type="predicted"/>
<comment type="caution">
    <text evidence="1">The sequence shown here is derived from an EMBL/GenBank/DDBJ whole genome shotgun (WGS) entry which is preliminary data.</text>
</comment>
<reference evidence="1" key="1">
    <citation type="submission" date="2020-05" db="EMBL/GenBank/DDBJ databases">
        <title>Large-scale comparative analyses of tick genomes elucidate their genetic diversity and vector capacities.</title>
        <authorList>
            <person name="Jia N."/>
            <person name="Wang J."/>
            <person name="Shi W."/>
            <person name="Du L."/>
            <person name="Sun Y."/>
            <person name="Zhan W."/>
            <person name="Jiang J."/>
            <person name="Wang Q."/>
            <person name="Zhang B."/>
            <person name="Ji P."/>
            <person name="Sakyi L.B."/>
            <person name="Cui X."/>
            <person name="Yuan T."/>
            <person name="Jiang B."/>
            <person name="Yang W."/>
            <person name="Lam T.T.-Y."/>
            <person name="Chang Q."/>
            <person name="Ding S."/>
            <person name="Wang X."/>
            <person name="Zhu J."/>
            <person name="Ruan X."/>
            <person name="Zhao L."/>
            <person name="Wei J."/>
            <person name="Que T."/>
            <person name="Du C."/>
            <person name="Cheng J."/>
            <person name="Dai P."/>
            <person name="Han X."/>
            <person name="Huang E."/>
            <person name="Gao Y."/>
            <person name="Liu J."/>
            <person name="Shao H."/>
            <person name="Ye R."/>
            <person name="Li L."/>
            <person name="Wei W."/>
            <person name="Wang X."/>
            <person name="Wang C."/>
            <person name="Yang T."/>
            <person name="Huo Q."/>
            <person name="Li W."/>
            <person name="Guo W."/>
            <person name="Chen H."/>
            <person name="Zhou L."/>
            <person name="Ni X."/>
            <person name="Tian J."/>
            <person name="Zhou Y."/>
            <person name="Sheng Y."/>
            <person name="Liu T."/>
            <person name="Pan Y."/>
            <person name="Xia L."/>
            <person name="Li J."/>
            <person name="Zhao F."/>
            <person name="Cao W."/>
        </authorList>
    </citation>
    <scope>NUCLEOTIDE SEQUENCE</scope>
    <source>
        <strain evidence="1">Hyas-2018</strain>
    </source>
</reference>